<evidence type="ECO:0000313" key="2">
    <source>
        <dbReference type="Proteomes" id="UP000198211"/>
    </source>
</evidence>
<dbReference type="AlphaFoldDB" id="A0A225VMH2"/>
<name>A0A225VMH2_9STRA</name>
<proteinExistence type="predicted"/>
<sequence>MQGPYLIALCGCPFQGPEHIGGHAMVNYLRLFIPDLRNVVRTFVSLSLLCPHAKNDTLECNKRNGILHWAFLSIVCDSTDGSVAVAAILKYHSRFGDQPV</sequence>
<comment type="caution">
    <text evidence="1">The sequence shown here is derived from an EMBL/GenBank/DDBJ whole genome shotgun (WGS) entry which is preliminary data.</text>
</comment>
<reference evidence="2" key="1">
    <citation type="submission" date="2017-03" db="EMBL/GenBank/DDBJ databases">
        <title>Phytopthora megakarya and P. palmivora, two closely related causual agents of cacao black pod achieved similar genome size and gene model numbers by different mechanisms.</title>
        <authorList>
            <person name="Ali S."/>
            <person name="Shao J."/>
            <person name="Larry D.J."/>
            <person name="Kronmiller B."/>
            <person name="Shen D."/>
            <person name="Strem M.D."/>
            <person name="Melnick R.L."/>
            <person name="Guiltinan M.J."/>
            <person name="Tyler B.M."/>
            <person name="Meinhardt L.W."/>
            <person name="Bailey B.A."/>
        </authorList>
    </citation>
    <scope>NUCLEOTIDE SEQUENCE [LARGE SCALE GENOMIC DNA]</scope>
    <source>
        <strain evidence="2">zdho120</strain>
    </source>
</reference>
<organism evidence="1 2">
    <name type="scientific">Phytophthora megakarya</name>
    <dbReference type="NCBI Taxonomy" id="4795"/>
    <lineage>
        <taxon>Eukaryota</taxon>
        <taxon>Sar</taxon>
        <taxon>Stramenopiles</taxon>
        <taxon>Oomycota</taxon>
        <taxon>Peronosporomycetes</taxon>
        <taxon>Peronosporales</taxon>
        <taxon>Peronosporaceae</taxon>
        <taxon>Phytophthora</taxon>
    </lineage>
</organism>
<gene>
    <name evidence="1" type="ORF">PHMEG_00021201</name>
</gene>
<dbReference type="EMBL" id="NBNE01003923">
    <property type="protein sequence ID" value="OWZ06532.1"/>
    <property type="molecule type" value="Genomic_DNA"/>
</dbReference>
<evidence type="ECO:0000313" key="1">
    <source>
        <dbReference type="EMBL" id="OWZ06532.1"/>
    </source>
</evidence>
<protein>
    <submittedName>
        <fullName evidence="1">Uncharacterized protein</fullName>
    </submittedName>
</protein>
<keyword evidence="2" id="KW-1185">Reference proteome</keyword>
<dbReference type="Proteomes" id="UP000198211">
    <property type="component" value="Unassembled WGS sequence"/>
</dbReference>
<accession>A0A225VMH2</accession>